<gene>
    <name evidence="1" type="ORF">NIES593_17485</name>
</gene>
<dbReference type="Proteomes" id="UP000186868">
    <property type="component" value="Unassembled WGS sequence"/>
</dbReference>
<protein>
    <submittedName>
        <fullName evidence="1">Uncharacterized protein</fullName>
    </submittedName>
</protein>
<dbReference type="Pfam" id="PF19991">
    <property type="entry name" value="HMA_2"/>
    <property type="match status" value="1"/>
</dbReference>
<dbReference type="RefSeq" id="WP_073600806.1">
    <property type="nucleotide sequence ID" value="NZ_MRCB01000026.1"/>
</dbReference>
<sequence>MEIQVINAFAGRLRLRIPRLRNDPTYASKIENKVKELNFITSVRVNPIASSLVVTYAKTSIAASEAKSRLLAAIACLDRPQNEPSTLLEAKSVPENSVLQKLDLQQQELHSEEIALETASESPSQFDLHEIDSLNHSEQIESLPDEITSSMAAEPTPEPAEVSVAASEEESVSIVSSVKSEENDSIKPNFTPACKGIGISHRELARRLGISSRAIAIWRSKPNFTQWSMTKDPEQIGWVYIKPLNKFYAVIEKYPRIL</sequence>
<dbReference type="OrthoDB" id="517793at2"/>
<reference evidence="1 2" key="1">
    <citation type="submission" date="2016-11" db="EMBL/GenBank/DDBJ databases">
        <title>Draft Genome Sequences of Nine Cyanobacterial Strains from Diverse Habitats.</title>
        <authorList>
            <person name="Zhu T."/>
            <person name="Hou S."/>
            <person name="Lu X."/>
            <person name="Hess W.R."/>
        </authorList>
    </citation>
    <scope>NUCLEOTIDE SEQUENCE [LARGE SCALE GENOMIC DNA]</scope>
    <source>
        <strain evidence="1 2">NIES-593</strain>
    </source>
</reference>
<organism evidence="1 2">
    <name type="scientific">Hydrococcus rivularis NIES-593</name>
    <dbReference type="NCBI Taxonomy" id="1921803"/>
    <lineage>
        <taxon>Bacteria</taxon>
        <taxon>Bacillati</taxon>
        <taxon>Cyanobacteriota</taxon>
        <taxon>Cyanophyceae</taxon>
        <taxon>Pleurocapsales</taxon>
        <taxon>Hydrococcaceae</taxon>
        <taxon>Hydrococcus</taxon>
    </lineage>
</organism>
<keyword evidence="2" id="KW-1185">Reference proteome</keyword>
<proteinExistence type="predicted"/>
<accession>A0A1U7HB46</accession>
<evidence type="ECO:0000313" key="1">
    <source>
        <dbReference type="EMBL" id="OKH20803.1"/>
    </source>
</evidence>
<dbReference type="EMBL" id="MRCB01000026">
    <property type="protein sequence ID" value="OKH20803.1"/>
    <property type="molecule type" value="Genomic_DNA"/>
</dbReference>
<name>A0A1U7HB46_9CYAN</name>
<dbReference type="STRING" id="1921803.NIES593_17485"/>
<comment type="caution">
    <text evidence="1">The sequence shown here is derived from an EMBL/GenBank/DDBJ whole genome shotgun (WGS) entry which is preliminary data.</text>
</comment>
<evidence type="ECO:0000313" key="2">
    <source>
        <dbReference type="Proteomes" id="UP000186868"/>
    </source>
</evidence>
<dbReference type="AlphaFoldDB" id="A0A1U7HB46"/>